<dbReference type="SUPFAM" id="SSF56935">
    <property type="entry name" value="Porins"/>
    <property type="match status" value="1"/>
</dbReference>
<evidence type="ECO:0000256" key="1">
    <source>
        <dbReference type="SAM" id="SignalP"/>
    </source>
</evidence>
<sequence>MHKWVIFRLVVVWMLCGGMLQTNAARAALTLESSFNVTQTYTDNLFFEPNNTKSDLGTFLGPNFTLRYDNPDIVLGGTYFGRLLLFAKNSNENTYFQSANVLLDLPFLTKQYKGLTVKINESMTFTPVLDAFALSGAQDISSITTPQGAVGGGRDESQESGFSQGVGGTQGVFTSRASAFNNIGGITFGYVLLPRFSPTLQYQNLYRHFFSGDFQDSMTQSGSLSLPYRVTAQTTVSPSYTYWQTKFLGQSTASTSADKIISHNPSLAISHSLSPSLTVTANGGVAFVKQKNAEEDGMDLSGKWQTVYMGGFSIMKTYHEGKGGTASLDARQIVGSGGGLAAQATRTRVITGRIQHRFSQQIYPFAAVAYAQNNSVDGDAFDTDTYRIQVGLNYSFKYWLIGTLNYSHLDQRSKGSAANDLQVNQVFLGLTAIADPWVLMR</sequence>
<evidence type="ECO:0000313" key="2">
    <source>
        <dbReference type="EMBL" id="WNM64029.1"/>
    </source>
</evidence>
<proteinExistence type="predicted"/>
<protein>
    <recommendedName>
        <fullName evidence="4">Porin</fullName>
    </recommendedName>
</protein>
<evidence type="ECO:0000313" key="3">
    <source>
        <dbReference type="Proteomes" id="UP001302494"/>
    </source>
</evidence>
<gene>
    <name evidence="2" type="ORF">PQG83_09810</name>
</gene>
<dbReference type="KEGG" id="nneo:PQG83_09810"/>
<reference evidence="2 3" key="1">
    <citation type="submission" date="2023-01" db="EMBL/GenBank/DDBJ databases">
        <title>Cultivation and genomic characterization of new, ubiquitous marine nitrite-oxidizing bacteria from the Nitrospirales.</title>
        <authorList>
            <person name="Mueller A.J."/>
            <person name="Daebeler A."/>
            <person name="Herbold C.W."/>
            <person name="Kirkegaard R.H."/>
            <person name="Daims H."/>
        </authorList>
    </citation>
    <scope>NUCLEOTIDE SEQUENCE [LARGE SCALE GENOMIC DNA]</scope>
    <source>
        <strain evidence="2 3">DK</strain>
    </source>
</reference>
<accession>A0AA96GKA0</accession>
<dbReference type="RefSeq" id="WP_312748912.1">
    <property type="nucleotide sequence ID" value="NZ_CP116968.1"/>
</dbReference>
<name>A0AA96GKA0_9BACT</name>
<dbReference type="AlphaFoldDB" id="A0AA96GKA0"/>
<organism evidence="2 3">
    <name type="scientific">Candidatus Nitrospira neomarina</name>
    <dbReference type="NCBI Taxonomy" id="3020899"/>
    <lineage>
        <taxon>Bacteria</taxon>
        <taxon>Pseudomonadati</taxon>
        <taxon>Nitrospirota</taxon>
        <taxon>Nitrospiria</taxon>
        <taxon>Nitrospirales</taxon>
        <taxon>Nitrospiraceae</taxon>
        <taxon>Nitrospira</taxon>
    </lineage>
</organism>
<dbReference type="Proteomes" id="UP001302494">
    <property type="component" value="Chromosome"/>
</dbReference>
<evidence type="ECO:0008006" key="4">
    <source>
        <dbReference type="Google" id="ProtNLM"/>
    </source>
</evidence>
<feature type="signal peptide" evidence="1">
    <location>
        <begin position="1"/>
        <end position="24"/>
    </location>
</feature>
<keyword evidence="1" id="KW-0732">Signal</keyword>
<feature type="chain" id="PRO_5041713232" description="Porin" evidence="1">
    <location>
        <begin position="25"/>
        <end position="441"/>
    </location>
</feature>
<keyword evidence="3" id="KW-1185">Reference proteome</keyword>
<dbReference type="EMBL" id="CP116968">
    <property type="protein sequence ID" value="WNM64029.1"/>
    <property type="molecule type" value="Genomic_DNA"/>
</dbReference>